<keyword evidence="2" id="KW-1185">Reference proteome</keyword>
<reference evidence="2" key="1">
    <citation type="submission" date="2018-03" db="EMBL/GenBank/DDBJ databases">
        <authorList>
            <person name="Rodrigo-Torres L."/>
            <person name="Arahal R. D."/>
            <person name="Lucena T."/>
        </authorList>
    </citation>
    <scope>NUCLEOTIDE SEQUENCE [LARGE SCALE GENOMIC DNA]</scope>
    <source>
        <strain evidence="2">CECT 7615</strain>
    </source>
</reference>
<gene>
    <name evidence="1" type="ORF">TRM7615_04031</name>
</gene>
<protein>
    <submittedName>
        <fullName evidence="1">Uncharacterized protein</fullName>
    </submittedName>
</protein>
<name>A0A2R8CDH5_9RHOB</name>
<dbReference type="RefSeq" id="WP_108791022.1">
    <property type="nucleotide sequence ID" value="NZ_ONZG01000011.1"/>
</dbReference>
<organism evidence="1 2">
    <name type="scientific">Falsiruegeria mediterranea M17</name>
    <dbReference type="NCBI Taxonomy" id="1200281"/>
    <lineage>
        <taxon>Bacteria</taxon>
        <taxon>Pseudomonadati</taxon>
        <taxon>Pseudomonadota</taxon>
        <taxon>Alphaproteobacteria</taxon>
        <taxon>Rhodobacterales</taxon>
        <taxon>Roseobacteraceae</taxon>
        <taxon>Falsiruegeria</taxon>
    </lineage>
</organism>
<dbReference type="Gene3D" id="3.40.50.200">
    <property type="entry name" value="Peptidase S8/S53 domain"/>
    <property type="match status" value="2"/>
</dbReference>
<proteinExistence type="predicted"/>
<dbReference type="EMBL" id="ONZG01000011">
    <property type="protein sequence ID" value="SPJ30497.1"/>
    <property type="molecule type" value="Genomic_DNA"/>
</dbReference>
<dbReference type="Proteomes" id="UP000244898">
    <property type="component" value="Unassembled WGS sequence"/>
</dbReference>
<dbReference type="GO" id="GO:0006508">
    <property type="term" value="P:proteolysis"/>
    <property type="evidence" value="ECO:0007669"/>
    <property type="project" value="InterPro"/>
</dbReference>
<dbReference type="AlphaFoldDB" id="A0A2R8CDH5"/>
<dbReference type="GO" id="GO:0004252">
    <property type="term" value="F:serine-type endopeptidase activity"/>
    <property type="evidence" value="ECO:0007669"/>
    <property type="project" value="InterPro"/>
</dbReference>
<dbReference type="OrthoDB" id="8010691at2"/>
<evidence type="ECO:0000313" key="1">
    <source>
        <dbReference type="EMBL" id="SPJ30497.1"/>
    </source>
</evidence>
<dbReference type="InterPro" id="IPR036852">
    <property type="entry name" value="Peptidase_S8/S53_dom_sf"/>
</dbReference>
<sequence>MLTWGDWMDHPLGYEAPYVDWFDILHDGRRGDKPEFVRQIVPRAADDFKSLDTGVDALAGAETAEPGPFVIRSPKFMTNTGFANWWNNRPDKQTWLPPADTFDYPTVEKDAVIIGIIDVGLALGHRRFRLEDGQTRVLGTWLQGAPVDRQGDVPEAAPHLPFGGHLFEAQINEALTQSSVGQDLKAPLDQDGFNRMAGLTNYSRPETERLLAGRASHGTHVMGLAGGADPDTAQGRAFGEKTRFLLVSLPPALAFGEGGTFLDFYLIYALRWLVEVNARIAEKSGLDRPRPMVVNASFGKHAGSKDGAQPFVNAMLHQGQSGPSAAQGVDEVTTRVPFHAVLPAGNSNLDRATAKFLLTPSESPQAEIDWVVQPDDETSNFLEVWCEETSDSAAGDCPLAIELVPPGQAPAGEDAGADGQIQELFRTIATESMQQLARIYCQRIDPPSTEGGDVDAVRRFRYLLCLGPDRYRSDIWDNPPSGRWTVRLKNMSPDKPLSVSAMVQTDLPVMPGSSVTRAAYLDDPTYEKFTEDGRVRDTHDYRFRRLFQSASEAADLDTGEFVKRHGTLNTYAANSTVATIAGYRTNDGRPAAYSSTGRGIKAGPDARGAPTIALPTDDGYAHPGVLSDGASDGSVVAMQGTSFASAMATRMVVNAWLTRQHDPYGNIPINQFLAVTAQRQPAQEGWFKSPVEVTKVGAGRVVFDDRRSR</sequence>
<evidence type="ECO:0000313" key="2">
    <source>
        <dbReference type="Proteomes" id="UP000244898"/>
    </source>
</evidence>
<accession>A0A2R8CDH5</accession>
<dbReference type="SUPFAM" id="SSF52743">
    <property type="entry name" value="Subtilisin-like"/>
    <property type="match status" value="1"/>
</dbReference>